<dbReference type="AlphaFoldDB" id="A0A4R2BKQ9"/>
<dbReference type="Gene3D" id="3.30.559.10">
    <property type="entry name" value="Chloramphenicol acetyltransferase-like domain"/>
    <property type="match status" value="1"/>
</dbReference>
<dbReference type="Proteomes" id="UP000295043">
    <property type="component" value="Unassembled WGS sequence"/>
</dbReference>
<evidence type="ECO:0000259" key="1">
    <source>
        <dbReference type="Pfam" id="PF00668"/>
    </source>
</evidence>
<evidence type="ECO:0000313" key="3">
    <source>
        <dbReference type="Proteomes" id="UP000295043"/>
    </source>
</evidence>
<proteinExistence type="predicted"/>
<dbReference type="InterPro" id="IPR023213">
    <property type="entry name" value="CAT-like_dom_sf"/>
</dbReference>
<feature type="domain" description="Condensation" evidence="1">
    <location>
        <begin position="65"/>
        <end position="377"/>
    </location>
</feature>
<dbReference type="EMBL" id="SLVU01000015">
    <property type="protein sequence ID" value="TCN27576.1"/>
    <property type="molecule type" value="Genomic_DNA"/>
</dbReference>
<accession>A0A4R2BKQ9</accession>
<dbReference type="GO" id="GO:0003824">
    <property type="term" value="F:catalytic activity"/>
    <property type="evidence" value="ECO:0007669"/>
    <property type="project" value="InterPro"/>
</dbReference>
<sequence length="480" mass="52626">MKFTDMSSLGLSPGRLTIWRARAPCMSEAIWAEDKRRASHVQEAHIGYALEATDEASEPPSWLGSVFNLPAELDANAFAMALCEWTDRHETLRSHLSLPPRSTPGSRLRRRTLPAGAVSIHHSAAGDFSDGQQLARYLEELFDAEVGPLEWPAYICATISRPEATTVCLAADHILMDGFSILATAHEIRTLYVEALRVRDGKTVPAPLPPTSSYLDFAEAERTAADTLTPDDESIARWRQFLAEAGGRLPEFPVSVSDMRSRSAAQPSGYTELLDASAARVFDTVCRKAGGDSFSGLLACLAKVGHEITGSGEFRTMVPFHTRTAPFRSSIGWYVGMGPLAFPLDATDSFCEAVRRAASNLEWSKNLARIPIPRVADLLGQPLRDPFMVSYMDLRRTPGARDWNSWHVVTLRSRSTDPDEVCLWFVRTFDGLVANYRHPATGPAGIAVPDYVARTKHILASVASTACWPAASHRTGDPCQ</sequence>
<dbReference type="Pfam" id="PF00668">
    <property type="entry name" value="Condensation"/>
    <property type="match status" value="1"/>
</dbReference>
<dbReference type="SUPFAM" id="SSF52777">
    <property type="entry name" value="CoA-dependent acyltransferases"/>
    <property type="match status" value="2"/>
</dbReference>
<comment type="caution">
    <text evidence="2">The sequence shown here is derived from an EMBL/GenBank/DDBJ whole genome shotgun (WGS) entry which is preliminary data.</text>
</comment>
<name>A0A4R2BKQ9_9HYPH</name>
<organism evidence="2 3">
    <name type="scientific">Sinorhizobium americanum</name>
    <dbReference type="NCBI Taxonomy" id="194963"/>
    <lineage>
        <taxon>Bacteria</taxon>
        <taxon>Pseudomonadati</taxon>
        <taxon>Pseudomonadota</taxon>
        <taxon>Alphaproteobacteria</taxon>
        <taxon>Hyphomicrobiales</taxon>
        <taxon>Rhizobiaceae</taxon>
        <taxon>Sinorhizobium/Ensifer group</taxon>
        <taxon>Sinorhizobium</taxon>
    </lineage>
</organism>
<dbReference type="InterPro" id="IPR001242">
    <property type="entry name" value="Condensation_dom"/>
</dbReference>
<dbReference type="Gene3D" id="3.30.559.30">
    <property type="entry name" value="Nonribosomal peptide synthetase, condensation domain"/>
    <property type="match status" value="1"/>
</dbReference>
<reference evidence="2 3" key="1">
    <citation type="submission" date="2019-03" db="EMBL/GenBank/DDBJ databases">
        <title>Genomic Encyclopedia of Type Strains, Phase IV (KMG-V): Genome sequencing to study the core and pangenomes of soil and plant-associated prokaryotes.</title>
        <authorList>
            <person name="Whitman W."/>
        </authorList>
    </citation>
    <scope>NUCLEOTIDE SEQUENCE [LARGE SCALE GENOMIC DNA]</scope>
    <source>
        <strain evidence="2 3">23C40</strain>
    </source>
</reference>
<dbReference type="RefSeq" id="WP_207907871.1">
    <property type="nucleotide sequence ID" value="NZ_SLVU01000015.1"/>
</dbReference>
<evidence type="ECO:0000313" key="2">
    <source>
        <dbReference type="EMBL" id="TCN27576.1"/>
    </source>
</evidence>
<gene>
    <name evidence="2" type="ORF">EV184_11534</name>
</gene>
<protein>
    <submittedName>
        <fullName evidence="2">Condensation domain-containing protein</fullName>
    </submittedName>
</protein>